<comment type="caution">
    <text evidence="2">The sequence shown here is derived from an EMBL/GenBank/DDBJ whole genome shotgun (WGS) entry which is preliminary data.</text>
</comment>
<dbReference type="OrthoDB" id="5370011at2759"/>
<evidence type="ECO:0000313" key="3">
    <source>
        <dbReference type="Proteomes" id="UP000785200"/>
    </source>
</evidence>
<dbReference type="Proteomes" id="UP000785200">
    <property type="component" value="Unassembled WGS sequence"/>
</dbReference>
<evidence type="ECO:0000313" key="2">
    <source>
        <dbReference type="EMBL" id="KAG0652797.1"/>
    </source>
</evidence>
<proteinExistence type="predicted"/>
<dbReference type="AlphaFoldDB" id="A0A9P7B111"/>
<reference evidence="2" key="1">
    <citation type="submission" date="2019-07" db="EMBL/GenBank/DDBJ databases">
        <title>Hyphodiscus hymeniophilus genome sequencing and assembly.</title>
        <authorList>
            <person name="Kramer G."/>
            <person name="Nodwell J."/>
        </authorList>
    </citation>
    <scope>NUCLEOTIDE SEQUENCE</scope>
    <source>
        <strain evidence="2">ATCC 34498</strain>
    </source>
</reference>
<feature type="region of interest" description="Disordered" evidence="1">
    <location>
        <begin position="1"/>
        <end position="82"/>
    </location>
</feature>
<feature type="compositionally biased region" description="Polar residues" evidence="1">
    <location>
        <begin position="29"/>
        <end position="41"/>
    </location>
</feature>
<name>A0A9P7B111_9HELO</name>
<gene>
    <name evidence="2" type="ORF">D0Z07_0588</name>
</gene>
<keyword evidence="3" id="KW-1185">Reference proteome</keyword>
<accession>A0A9P7B111</accession>
<protein>
    <submittedName>
        <fullName evidence="2">Uncharacterized protein</fullName>
    </submittedName>
</protein>
<evidence type="ECO:0000256" key="1">
    <source>
        <dbReference type="SAM" id="MobiDB-lite"/>
    </source>
</evidence>
<dbReference type="EMBL" id="VNKQ01000002">
    <property type="protein sequence ID" value="KAG0652797.1"/>
    <property type="molecule type" value="Genomic_DNA"/>
</dbReference>
<organism evidence="2 3">
    <name type="scientific">Hyphodiscus hymeniophilus</name>
    <dbReference type="NCBI Taxonomy" id="353542"/>
    <lineage>
        <taxon>Eukaryota</taxon>
        <taxon>Fungi</taxon>
        <taxon>Dikarya</taxon>
        <taxon>Ascomycota</taxon>
        <taxon>Pezizomycotina</taxon>
        <taxon>Leotiomycetes</taxon>
        <taxon>Helotiales</taxon>
        <taxon>Hyphodiscaceae</taxon>
        <taxon>Hyphodiscus</taxon>
    </lineage>
</organism>
<feature type="compositionally biased region" description="Low complexity" evidence="1">
    <location>
        <begin position="43"/>
        <end position="58"/>
    </location>
</feature>
<sequence length="305" mass="33139">MSAPANTASEEREKSGVGRLLSRMKTVLRRSNGSKRLSVSGKSPVATATPSTAGPSTSKHPDPVPGVEPTEPNTAPDGPQPVRMMRSQIDAERADRLGQRFKLPKMDAYEFPSRPDREALRIEKPIRMRIHRTCHKCQTTFGGNKICASCEHPRCSQCPRYPAKKAKTAGGTGKENEAAKTMIEGHIEPDTYWGMGEKAKKKSYPYGYPGDAYSTTSLLPLNYSCHQCTKVFPGIPHPNSPEGLAATADPPPPPKCVRCGHEKCSECPRAPIVKVEPAPDPEILRRVEAKLAAMNVGESVEGVDT</sequence>